<evidence type="ECO:0000313" key="2">
    <source>
        <dbReference type="Proteomes" id="UP001197847"/>
    </source>
</evidence>
<evidence type="ECO:0000313" key="1">
    <source>
        <dbReference type="EMBL" id="MCC2748916.1"/>
    </source>
</evidence>
<protein>
    <recommendedName>
        <fullName evidence="3">Glycosyltransferase 2-like domain-containing protein</fullName>
    </recommendedName>
</protein>
<sequence length="72" mass="8652">MIIRRTLLRIPKTKNKQRNEMRVRLRQIILTRILWIERTEVVFMEKPLVSVVMPVYNGERYIGKEIESALGQ</sequence>
<accession>A0AAW4WSF0</accession>
<organism evidence="1 2">
    <name type="scientific">Agathobacter rectalis</name>
    <dbReference type="NCBI Taxonomy" id="39491"/>
    <lineage>
        <taxon>Bacteria</taxon>
        <taxon>Bacillati</taxon>
        <taxon>Bacillota</taxon>
        <taxon>Clostridia</taxon>
        <taxon>Lachnospirales</taxon>
        <taxon>Lachnospiraceae</taxon>
        <taxon>Agathobacter</taxon>
    </lineage>
</organism>
<comment type="caution">
    <text evidence="1">The sequence shown here is derived from an EMBL/GenBank/DDBJ whole genome shotgun (WGS) entry which is preliminary data.</text>
</comment>
<dbReference type="Gene3D" id="3.90.550.10">
    <property type="entry name" value="Spore Coat Polysaccharide Biosynthesis Protein SpsA, Chain A"/>
    <property type="match status" value="1"/>
</dbReference>
<dbReference type="Proteomes" id="UP001197847">
    <property type="component" value="Unassembled WGS sequence"/>
</dbReference>
<dbReference type="AlphaFoldDB" id="A0AAW4WSF0"/>
<dbReference type="InterPro" id="IPR029044">
    <property type="entry name" value="Nucleotide-diphossugar_trans"/>
</dbReference>
<gene>
    <name evidence="1" type="ORF">LK487_18255</name>
</gene>
<dbReference type="SUPFAM" id="SSF53448">
    <property type="entry name" value="Nucleotide-diphospho-sugar transferases"/>
    <property type="match status" value="1"/>
</dbReference>
<proteinExistence type="predicted"/>
<feature type="non-terminal residue" evidence="1">
    <location>
        <position position="72"/>
    </location>
</feature>
<dbReference type="EMBL" id="JAJFBX010000318">
    <property type="protein sequence ID" value="MCC2748916.1"/>
    <property type="molecule type" value="Genomic_DNA"/>
</dbReference>
<reference evidence="1" key="1">
    <citation type="submission" date="2021-10" db="EMBL/GenBank/DDBJ databases">
        <title>Collection of gut derived symbiotic bacterial strains cultured from healthy donors.</title>
        <authorList>
            <person name="Lin H."/>
            <person name="Littmann E."/>
            <person name="Claire K."/>
            <person name="Pamer E."/>
        </authorList>
    </citation>
    <scope>NUCLEOTIDE SEQUENCE</scope>
    <source>
        <strain evidence="1">MSK.22.92</strain>
    </source>
</reference>
<evidence type="ECO:0008006" key="3">
    <source>
        <dbReference type="Google" id="ProtNLM"/>
    </source>
</evidence>
<name>A0AAW4WSF0_9FIRM</name>